<dbReference type="Proteomes" id="UP000887565">
    <property type="component" value="Unplaced"/>
</dbReference>
<feature type="chain" id="PRO_5037777911" evidence="1">
    <location>
        <begin position="26"/>
        <end position="59"/>
    </location>
</feature>
<organism evidence="2 3">
    <name type="scientific">Romanomermis culicivorax</name>
    <name type="common">Nematode worm</name>
    <dbReference type="NCBI Taxonomy" id="13658"/>
    <lineage>
        <taxon>Eukaryota</taxon>
        <taxon>Metazoa</taxon>
        <taxon>Ecdysozoa</taxon>
        <taxon>Nematoda</taxon>
        <taxon>Enoplea</taxon>
        <taxon>Dorylaimia</taxon>
        <taxon>Mermithida</taxon>
        <taxon>Mermithoidea</taxon>
        <taxon>Mermithidae</taxon>
        <taxon>Romanomermis</taxon>
    </lineage>
</organism>
<reference evidence="3" key="1">
    <citation type="submission" date="2022-11" db="UniProtKB">
        <authorList>
            <consortium name="WormBaseParasite"/>
        </authorList>
    </citation>
    <scope>IDENTIFICATION</scope>
</reference>
<keyword evidence="2" id="KW-1185">Reference proteome</keyword>
<keyword evidence="1" id="KW-0732">Signal</keyword>
<name>A0A915II93_ROMCU</name>
<evidence type="ECO:0000256" key="1">
    <source>
        <dbReference type="SAM" id="SignalP"/>
    </source>
</evidence>
<evidence type="ECO:0000313" key="3">
    <source>
        <dbReference type="WBParaSite" id="nRc.2.0.1.t13568-RA"/>
    </source>
</evidence>
<dbReference type="WBParaSite" id="nRc.2.0.1.t13568-RA">
    <property type="protein sequence ID" value="nRc.2.0.1.t13568-RA"/>
    <property type="gene ID" value="nRc.2.0.1.g13568"/>
</dbReference>
<accession>A0A915II93</accession>
<dbReference type="AlphaFoldDB" id="A0A915II93"/>
<feature type="signal peptide" evidence="1">
    <location>
        <begin position="1"/>
        <end position="25"/>
    </location>
</feature>
<protein>
    <submittedName>
        <fullName evidence="3">Secreted protein</fullName>
    </submittedName>
</protein>
<sequence length="59" mass="6583">MHTPFHLMAMTTLAIPMDTITMATAMITETATMTTTIPAQCWTRVTIATTDQQLLYSNF</sequence>
<proteinExistence type="predicted"/>
<evidence type="ECO:0000313" key="2">
    <source>
        <dbReference type="Proteomes" id="UP000887565"/>
    </source>
</evidence>